<dbReference type="AlphaFoldDB" id="A0A1D7XMM8"/>
<feature type="domain" description="Peptidase M13 C-terminal" evidence="9">
    <location>
        <begin position="485"/>
        <end position="675"/>
    </location>
</feature>
<dbReference type="RefSeq" id="WP_069680703.1">
    <property type="nucleotide sequence ID" value="NZ_CP017253.2"/>
</dbReference>
<keyword evidence="6" id="KW-0862">Zinc</keyword>
<evidence type="ECO:0000259" key="10">
    <source>
        <dbReference type="Pfam" id="PF05649"/>
    </source>
</evidence>
<keyword evidence="5" id="KW-0378">Hydrolase</keyword>
<reference evidence="12" key="1">
    <citation type="submission" date="2016-09" db="EMBL/GenBank/DDBJ databases">
        <title>Genomics of Clostridium taeniosporum, an organism which forms endospores with ribbon-like appendages.</title>
        <authorList>
            <person name="Walker J.R."/>
        </authorList>
    </citation>
    <scope>NUCLEOTIDE SEQUENCE [LARGE SCALE GENOMIC DNA]</scope>
    <source>
        <strain evidence="12">1/k</strain>
    </source>
</reference>
<dbReference type="STRING" id="394958.BGI42_12870"/>
<dbReference type="GO" id="GO:0016485">
    <property type="term" value="P:protein processing"/>
    <property type="evidence" value="ECO:0007669"/>
    <property type="project" value="TreeGrafter"/>
</dbReference>
<dbReference type="Gene3D" id="3.40.390.10">
    <property type="entry name" value="Collagenase (Catalytic Domain)"/>
    <property type="match status" value="1"/>
</dbReference>
<evidence type="ECO:0000256" key="4">
    <source>
        <dbReference type="ARBA" id="ARBA00022723"/>
    </source>
</evidence>
<evidence type="ECO:0000259" key="9">
    <source>
        <dbReference type="Pfam" id="PF01431"/>
    </source>
</evidence>
<dbReference type="GO" id="GO:0046872">
    <property type="term" value="F:metal ion binding"/>
    <property type="evidence" value="ECO:0007669"/>
    <property type="project" value="UniProtKB-KW"/>
</dbReference>
<comment type="similarity">
    <text evidence="2">Belongs to the peptidase M13 family.</text>
</comment>
<feature type="signal peptide" evidence="8">
    <location>
        <begin position="1"/>
        <end position="28"/>
    </location>
</feature>
<feature type="domain" description="Peptidase M13 N-terminal" evidence="10">
    <location>
        <begin position="49"/>
        <end position="429"/>
    </location>
</feature>
<evidence type="ECO:0000256" key="7">
    <source>
        <dbReference type="ARBA" id="ARBA00023049"/>
    </source>
</evidence>
<dbReference type="EMBL" id="CP017253">
    <property type="protein sequence ID" value="AOR24576.1"/>
    <property type="molecule type" value="Genomic_DNA"/>
</dbReference>
<dbReference type="PANTHER" id="PTHR11733">
    <property type="entry name" value="ZINC METALLOPROTEASE FAMILY M13 NEPRILYSIN-RELATED"/>
    <property type="match status" value="1"/>
</dbReference>
<dbReference type="PRINTS" id="PR00786">
    <property type="entry name" value="NEPRILYSIN"/>
</dbReference>
<protein>
    <submittedName>
        <fullName evidence="11">Endothelin-converting protein</fullName>
    </submittedName>
</protein>
<dbReference type="InterPro" id="IPR008753">
    <property type="entry name" value="Peptidase_M13_N"/>
</dbReference>
<dbReference type="InterPro" id="IPR042089">
    <property type="entry name" value="Peptidase_M13_dom_2"/>
</dbReference>
<evidence type="ECO:0000313" key="12">
    <source>
        <dbReference type="Proteomes" id="UP000094652"/>
    </source>
</evidence>
<dbReference type="GO" id="GO:0005886">
    <property type="term" value="C:plasma membrane"/>
    <property type="evidence" value="ECO:0007669"/>
    <property type="project" value="TreeGrafter"/>
</dbReference>
<keyword evidence="7" id="KW-0482">Metalloprotease</keyword>
<keyword evidence="4" id="KW-0479">Metal-binding</keyword>
<evidence type="ECO:0000256" key="5">
    <source>
        <dbReference type="ARBA" id="ARBA00022801"/>
    </source>
</evidence>
<gene>
    <name evidence="11" type="ORF">BGI42_12870</name>
</gene>
<evidence type="ECO:0000256" key="6">
    <source>
        <dbReference type="ARBA" id="ARBA00022833"/>
    </source>
</evidence>
<evidence type="ECO:0000256" key="1">
    <source>
        <dbReference type="ARBA" id="ARBA00001947"/>
    </source>
</evidence>
<dbReference type="InterPro" id="IPR000718">
    <property type="entry name" value="Peptidase_M13"/>
</dbReference>
<dbReference type="GO" id="GO:0004222">
    <property type="term" value="F:metalloendopeptidase activity"/>
    <property type="evidence" value="ECO:0007669"/>
    <property type="project" value="InterPro"/>
</dbReference>
<comment type="cofactor">
    <cofactor evidence="1">
        <name>Zn(2+)</name>
        <dbReference type="ChEBI" id="CHEBI:29105"/>
    </cofactor>
</comment>
<accession>A0A1D7XMM8</accession>
<organism evidence="11 12">
    <name type="scientific">Clostridium taeniosporum</name>
    <dbReference type="NCBI Taxonomy" id="394958"/>
    <lineage>
        <taxon>Bacteria</taxon>
        <taxon>Bacillati</taxon>
        <taxon>Bacillota</taxon>
        <taxon>Clostridia</taxon>
        <taxon>Eubacteriales</taxon>
        <taxon>Clostridiaceae</taxon>
        <taxon>Clostridium</taxon>
    </lineage>
</organism>
<keyword evidence="3" id="KW-0645">Protease</keyword>
<dbReference type="OrthoDB" id="9775677at2"/>
<dbReference type="PROSITE" id="PS51885">
    <property type="entry name" value="NEPRILYSIN"/>
    <property type="match status" value="1"/>
</dbReference>
<dbReference type="Pfam" id="PF05649">
    <property type="entry name" value="Peptidase_M13_N"/>
    <property type="match status" value="1"/>
</dbReference>
<keyword evidence="12" id="KW-1185">Reference proteome</keyword>
<dbReference type="InterPro" id="IPR024079">
    <property type="entry name" value="MetalloPept_cat_dom_sf"/>
</dbReference>
<dbReference type="PANTHER" id="PTHR11733:SF167">
    <property type="entry name" value="FI17812P1-RELATED"/>
    <property type="match status" value="1"/>
</dbReference>
<feature type="chain" id="PRO_5009102059" evidence="8">
    <location>
        <begin position="29"/>
        <end position="679"/>
    </location>
</feature>
<dbReference type="Proteomes" id="UP000094652">
    <property type="component" value="Chromosome"/>
</dbReference>
<dbReference type="InterPro" id="IPR018497">
    <property type="entry name" value="Peptidase_M13_C"/>
</dbReference>
<dbReference type="Pfam" id="PF01431">
    <property type="entry name" value="Peptidase_M13"/>
    <property type="match status" value="1"/>
</dbReference>
<name>A0A1D7XMM8_9CLOT</name>
<proteinExistence type="inferred from homology"/>
<evidence type="ECO:0000313" key="11">
    <source>
        <dbReference type="EMBL" id="AOR24576.1"/>
    </source>
</evidence>
<keyword evidence="8" id="KW-0732">Signal</keyword>
<evidence type="ECO:0000256" key="3">
    <source>
        <dbReference type="ARBA" id="ARBA00022670"/>
    </source>
</evidence>
<evidence type="ECO:0000256" key="2">
    <source>
        <dbReference type="ARBA" id="ARBA00007357"/>
    </source>
</evidence>
<dbReference type="KEGG" id="ctae:BGI42_12870"/>
<sequence>MAKFKKTRLIALALAGSLFMSQATYVKAAEVNNTVKLENKAVDSNIRLQDDFYSATNKNWLSTAKIEDGEVSNSSFNEAEKALTEQKKEIMKELLANEKNYSKDSDEKKIINLYKNILNMEERNKQGIEPIKGILDKINNIKTLDDIRELGKYDIGNPLINVGCSVDLKDATRYAAYVYPTHLTLGNSDEYLKPTENTKRIKGLVENYYKKILTLVGNTEEEAKTKVDNLFKLEYMIAKTITGREENSKNPNAIDNQYNVYTLDKLDELAPNLKIKDFIKDSKMDKANKIILTQPKWLKAMNDIYTEENIPLIKDYIEINNLASLSSCLGEDFEKAANEFSKACLGTKGDTPKEEEAISIVNSALPMAFGKLYVEKYFSKSTKDDVKNMTDEIIKTYEKRIDNLDWMSDSTKKSAKKKLNKIGIQIGYPKKWDDYSNLEIRSYEEGGSLLENLMNLGKFTEEKQLSKLNKKVDKSEFACPPQMVNAFYNPTANTITVPAGILQQEFYNPKASKEHNLGAIGAIIGHEISHAFDNNGAKFDGDGNLNSWWSKEDYKKFEDKTNKVRSFYNNVKLDNGKNVNGDLTVGENIADIGGIACALDILNKMPNANYKDFFESNANVWREISTKEYADLKLQNDVHSPNKVRANVVLSQFDKFYDTYKIKESDKMYVKPEDRLKIW</sequence>
<evidence type="ECO:0000256" key="8">
    <source>
        <dbReference type="SAM" id="SignalP"/>
    </source>
</evidence>
<dbReference type="SUPFAM" id="SSF55486">
    <property type="entry name" value="Metalloproteases ('zincins'), catalytic domain"/>
    <property type="match status" value="1"/>
</dbReference>
<dbReference type="Gene3D" id="1.10.1380.10">
    <property type="entry name" value="Neutral endopeptidase , domain2"/>
    <property type="match status" value="1"/>
</dbReference>
<dbReference type="CDD" id="cd08662">
    <property type="entry name" value="M13"/>
    <property type="match status" value="1"/>
</dbReference>